<proteinExistence type="predicted"/>
<reference evidence="2 3" key="1">
    <citation type="submission" date="2019-11" db="EMBL/GenBank/DDBJ databases">
        <title>Genome sequence of Moorella glycerini DSM11254.</title>
        <authorList>
            <person name="Poehlein A."/>
            <person name="Boeer T."/>
            <person name="Daniel R."/>
        </authorList>
    </citation>
    <scope>NUCLEOTIDE SEQUENCE [LARGE SCALE GENOMIC DNA]</scope>
    <source>
        <strain evidence="2 3">DSM 11254</strain>
    </source>
</reference>
<dbReference type="Proteomes" id="UP000425916">
    <property type="component" value="Chromosome"/>
</dbReference>
<feature type="region of interest" description="Disordered" evidence="1">
    <location>
        <begin position="386"/>
        <end position="411"/>
    </location>
</feature>
<accession>A0A6I5ZN98</accession>
<evidence type="ECO:0000256" key="1">
    <source>
        <dbReference type="SAM" id="MobiDB-lite"/>
    </source>
</evidence>
<dbReference type="AlphaFoldDB" id="A0A6I5ZN98"/>
<dbReference type="EMBL" id="CP046244">
    <property type="protein sequence ID" value="QGP91323.1"/>
    <property type="molecule type" value="Genomic_DNA"/>
</dbReference>
<sequence>MVMKRLLLLSLPALVLALVILATTGAAPALTQLLTGAAFGAAGTTGTSGDDDKDGTRDLPVVGSYTNLKALLEKAQRENPGYGAGGTVMKAAEMATGAAAADSVQAMRAAAAALAAADYSRTNVQVEGVDEADIVKTDGQYIYQVNGRRVVVARAYPAAEMQIARILEFQEQQFTPRELYVDDKYLVVIGSTSRDIPWQPPGPPYKPESGRPAPGLSPGSDSNPTKVAPPLLQGGPVKLDIYPPPPIRYPVVKAIVYDLGARSNLKQIREVELEGDYISSRKIGSALYLVASRYIDYYRIMQQETGEATPSYRDSAAKSGWVRSDYQDIRYFPDFVEPNYLLVAGLDLERPQVEMQVAAYLGAGQNIYASPEHLYVAVTHFRPPEVRPLPQPAPGPQPDTPTSPGVAPPRRPFIWSGPVSEGQTTLYKFALDKGRTKYLARGEVPGTVLNQFSMDEYRGYFRVATTRGEAWRTDEYTSKNNVYILDGELKLAGKLEDIAPGERIYSVRFMGGRGYMVTFKQVDPLFVIDLQDPQQPKILGALKIPGYSDYLHPYDENHIIGFGKDTVEIPPKDYQGNDRGSMAFYQGLKMALFDVSDVQHPVEKFKEIIGDRGTDSELLHNHKALLFDREKNLLAFPVTVMEVKNKAAAIRPGGPPPYGEFSFQGAYVYDLNLEQGFTLRGRITHLDDQDYMKAGQHWYAGNKNVTRVLYIGTSLYTLSGAFFKAHDLATLHEQNTLLIPGE</sequence>
<gene>
    <name evidence="2" type="ORF">MGLY_06540</name>
</gene>
<evidence type="ECO:0000313" key="2">
    <source>
        <dbReference type="EMBL" id="QGP91323.1"/>
    </source>
</evidence>
<dbReference type="Pfam" id="PF09826">
    <property type="entry name" value="Beta_propel"/>
    <property type="match status" value="1"/>
</dbReference>
<keyword evidence="3" id="KW-1185">Reference proteome</keyword>
<organism evidence="2 3">
    <name type="scientific">Neomoorella glycerini</name>
    <dbReference type="NCBI Taxonomy" id="55779"/>
    <lineage>
        <taxon>Bacteria</taxon>
        <taxon>Bacillati</taxon>
        <taxon>Bacillota</taxon>
        <taxon>Clostridia</taxon>
        <taxon>Neomoorellales</taxon>
        <taxon>Neomoorellaceae</taxon>
        <taxon>Neomoorella</taxon>
    </lineage>
</organism>
<evidence type="ECO:0000313" key="3">
    <source>
        <dbReference type="Proteomes" id="UP000425916"/>
    </source>
</evidence>
<name>A0A6I5ZN98_9FIRM</name>
<protein>
    <submittedName>
        <fullName evidence="2">Beta propeller domain protein</fullName>
    </submittedName>
</protein>
<dbReference type="InterPro" id="IPR019198">
    <property type="entry name" value="Beta_propeller_containing"/>
</dbReference>
<feature type="region of interest" description="Disordered" evidence="1">
    <location>
        <begin position="197"/>
        <end position="229"/>
    </location>
</feature>